<dbReference type="EMBL" id="ML209854">
    <property type="protein sequence ID" value="TFK57924.1"/>
    <property type="molecule type" value="Genomic_DNA"/>
</dbReference>
<reference evidence="1 2" key="1">
    <citation type="journal article" date="2019" name="Nat. Ecol. Evol.">
        <title>Megaphylogeny resolves global patterns of mushroom evolution.</title>
        <authorList>
            <person name="Varga T."/>
            <person name="Krizsan K."/>
            <person name="Foldi C."/>
            <person name="Dima B."/>
            <person name="Sanchez-Garcia M."/>
            <person name="Sanchez-Ramirez S."/>
            <person name="Szollosi G.J."/>
            <person name="Szarkandi J.G."/>
            <person name="Papp V."/>
            <person name="Albert L."/>
            <person name="Andreopoulos W."/>
            <person name="Angelini C."/>
            <person name="Antonin V."/>
            <person name="Barry K.W."/>
            <person name="Bougher N.L."/>
            <person name="Buchanan P."/>
            <person name="Buyck B."/>
            <person name="Bense V."/>
            <person name="Catcheside P."/>
            <person name="Chovatia M."/>
            <person name="Cooper J."/>
            <person name="Damon W."/>
            <person name="Desjardin D."/>
            <person name="Finy P."/>
            <person name="Geml J."/>
            <person name="Haridas S."/>
            <person name="Hughes K."/>
            <person name="Justo A."/>
            <person name="Karasinski D."/>
            <person name="Kautmanova I."/>
            <person name="Kiss B."/>
            <person name="Kocsube S."/>
            <person name="Kotiranta H."/>
            <person name="LaButti K.M."/>
            <person name="Lechner B.E."/>
            <person name="Liimatainen K."/>
            <person name="Lipzen A."/>
            <person name="Lukacs Z."/>
            <person name="Mihaltcheva S."/>
            <person name="Morgado L.N."/>
            <person name="Niskanen T."/>
            <person name="Noordeloos M.E."/>
            <person name="Ohm R.A."/>
            <person name="Ortiz-Santana B."/>
            <person name="Ovrebo C."/>
            <person name="Racz N."/>
            <person name="Riley R."/>
            <person name="Savchenko A."/>
            <person name="Shiryaev A."/>
            <person name="Soop K."/>
            <person name="Spirin V."/>
            <person name="Szebenyi C."/>
            <person name="Tomsovsky M."/>
            <person name="Tulloss R.E."/>
            <person name="Uehling J."/>
            <person name="Grigoriev I.V."/>
            <person name="Vagvolgyi C."/>
            <person name="Papp T."/>
            <person name="Martin F.M."/>
            <person name="Miettinen O."/>
            <person name="Hibbett D.S."/>
            <person name="Nagy L.G."/>
        </authorList>
    </citation>
    <scope>NUCLEOTIDE SEQUENCE [LARGE SCALE GENOMIC DNA]</scope>
    <source>
        <strain evidence="1 2">NL-1719</strain>
    </source>
</reference>
<dbReference type="Proteomes" id="UP000308600">
    <property type="component" value="Unassembled WGS sequence"/>
</dbReference>
<proteinExistence type="predicted"/>
<gene>
    <name evidence="1" type="ORF">BDN72DRAFT_907294</name>
</gene>
<protein>
    <submittedName>
        <fullName evidence="1">Uncharacterized protein</fullName>
    </submittedName>
</protein>
<accession>A0ACD2ZX31</accession>
<name>A0ACD2ZX31_9AGAR</name>
<keyword evidence="2" id="KW-1185">Reference proteome</keyword>
<organism evidence="1 2">
    <name type="scientific">Pluteus cervinus</name>
    <dbReference type="NCBI Taxonomy" id="181527"/>
    <lineage>
        <taxon>Eukaryota</taxon>
        <taxon>Fungi</taxon>
        <taxon>Dikarya</taxon>
        <taxon>Basidiomycota</taxon>
        <taxon>Agaricomycotina</taxon>
        <taxon>Agaricomycetes</taxon>
        <taxon>Agaricomycetidae</taxon>
        <taxon>Agaricales</taxon>
        <taxon>Pluteineae</taxon>
        <taxon>Pluteaceae</taxon>
        <taxon>Pluteus</taxon>
    </lineage>
</organism>
<sequence>MAKDKHEESVMLSGPEDLESWKFELKVQAVHVDCWEIITGIAIPPAAGDNSNRAKAYRKRNAHAAQMIVKSVSRSLYPHIREFDDNPHAMYQRLIDVNTGGFEELGDYWTSFQTIQMRSSETAMSFIATPSELQSISLFLGALPKTQDWKSFIAILKRDIQGDDLDFVIREVLREYKRQTAGSDDEVPTDTHGAGNDAMVASGCISAKAREATRPMPGPHQRGKFKCPNLVCNLCGGVGHFRSVCSSELVTLADFPDAAIAEEEEVNYAF</sequence>
<evidence type="ECO:0000313" key="2">
    <source>
        <dbReference type="Proteomes" id="UP000308600"/>
    </source>
</evidence>
<evidence type="ECO:0000313" key="1">
    <source>
        <dbReference type="EMBL" id="TFK57924.1"/>
    </source>
</evidence>